<sequence length="132" mass="15045">MLYAFRSSDVLEYKRGRTMRMALYVRSSCVMAPLPCRQFLHYLSPLSAPVFTFADRSSEESLVQLTGSVDPADNLRWSIQVYKAVKDTNTGGSSAEKDGETYSQGIMEELKSKDRWVSRAILYKRFHESSTI</sequence>
<dbReference type="RefSeq" id="XP_031374734.1">
    <property type="nucleotide sequence ID" value="XM_031518874.1"/>
</dbReference>
<evidence type="ECO:0000313" key="1">
    <source>
        <dbReference type="Proteomes" id="UP000515151"/>
    </source>
</evidence>
<reference evidence="2" key="2">
    <citation type="submission" date="2025-08" db="UniProtKB">
        <authorList>
            <consortium name="RefSeq"/>
        </authorList>
    </citation>
    <scope>IDENTIFICATION</scope>
    <source>
        <tissue evidence="2">Leaf</tissue>
    </source>
</reference>
<reference evidence="1" key="1">
    <citation type="journal article" date="2020" name="Plant Biotechnol. J.">
        <title>The pomegranate (Punica granatum L.) draft genome dissects genetic divergence between soft- and hard-seeded cultivars.</title>
        <authorList>
            <person name="Luo X."/>
            <person name="Li H."/>
            <person name="Wu Z."/>
            <person name="Yao W."/>
            <person name="Zhao P."/>
            <person name="Cao D."/>
            <person name="Yu H."/>
            <person name="Li K."/>
            <person name="Poudel K."/>
            <person name="Zhao D."/>
            <person name="Zhang F."/>
            <person name="Xia X."/>
            <person name="Chen L."/>
            <person name="Wang Q."/>
            <person name="Jing D."/>
            <person name="Cao S."/>
        </authorList>
    </citation>
    <scope>NUCLEOTIDE SEQUENCE [LARGE SCALE GENOMIC DNA]</scope>
    <source>
        <strain evidence="1">cv. Tunisia</strain>
    </source>
</reference>
<dbReference type="AlphaFoldDB" id="A0A6P8BWN2"/>
<dbReference type="Proteomes" id="UP000515151">
    <property type="component" value="Chromosome 8"/>
</dbReference>
<proteinExistence type="predicted"/>
<name>A0A6P8BWN2_PUNGR</name>
<dbReference type="GeneID" id="116189280"/>
<gene>
    <name evidence="2" type="primary">LOC116189280</name>
</gene>
<evidence type="ECO:0000313" key="2">
    <source>
        <dbReference type="RefSeq" id="XP_031374734.1"/>
    </source>
</evidence>
<keyword evidence="1" id="KW-1185">Reference proteome</keyword>
<organism evidence="1 2">
    <name type="scientific">Punica granatum</name>
    <name type="common">Pomegranate</name>
    <dbReference type="NCBI Taxonomy" id="22663"/>
    <lineage>
        <taxon>Eukaryota</taxon>
        <taxon>Viridiplantae</taxon>
        <taxon>Streptophyta</taxon>
        <taxon>Embryophyta</taxon>
        <taxon>Tracheophyta</taxon>
        <taxon>Spermatophyta</taxon>
        <taxon>Magnoliopsida</taxon>
        <taxon>eudicotyledons</taxon>
        <taxon>Gunneridae</taxon>
        <taxon>Pentapetalae</taxon>
        <taxon>rosids</taxon>
        <taxon>malvids</taxon>
        <taxon>Myrtales</taxon>
        <taxon>Lythraceae</taxon>
        <taxon>Punica</taxon>
    </lineage>
</organism>
<accession>A0A6P8BWN2</accession>
<protein>
    <submittedName>
        <fullName evidence="2">Uncharacterized protein LOC116189280 isoform X3</fullName>
    </submittedName>
</protein>